<protein>
    <submittedName>
        <fullName evidence="2">Uncharacterized protein LOC113518307</fullName>
    </submittedName>
</protein>
<keyword evidence="1" id="KW-1185">Reference proteome</keyword>
<evidence type="ECO:0000313" key="1">
    <source>
        <dbReference type="Proteomes" id="UP001652740"/>
    </source>
</evidence>
<dbReference type="RefSeq" id="XP_026758968.2">
    <property type="nucleotide sequence ID" value="XM_026903167.3"/>
</dbReference>
<dbReference type="InParanoid" id="A0A6J1X0K5"/>
<dbReference type="Proteomes" id="UP001652740">
    <property type="component" value="Unplaced"/>
</dbReference>
<sequence>MKMQHIKTLQEMLDSDDELPNNYHEIPEVPAYKMDGRFEPIKFPWLSRSKDKQSVKKWNGNTLYSNLNEDTVYKQTKGLKPGEKALVAKVVLSEEDLYCLKCVETVNSDETFLWLLNFLIYKDMQSNYKYYKTCLVDVYVCDSIENYTSKDNINKKFYFEFKIDNKQ</sequence>
<name>A0A6J1X0K5_GALME</name>
<proteinExistence type="predicted"/>
<organism evidence="1 2">
    <name type="scientific">Galleria mellonella</name>
    <name type="common">Greater wax moth</name>
    <dbReference type="NCBI Taxonomy" id="7137"/>
    <lineage>
        <taxon>Eukaryota</taxon>
        <taxon>Metazoa</taxon>
        <taxon>Ecdysozoa</taxon>
        <taxon>Arthropoda</taxon>
        <taxon>Hexapoda</taxon>
        <taxon>Insecta</taxon>
        <taxon>Pterygota</taxon>
        <taxon>Neoptera</taxon>
        <taxon>Endopterygota</taxon>
        <taxon>Lepidoptera</taxon>
        <taxon>Glossata</taxon>
        <taxon>Ditrysia</taxon>
        <taxon>Pyraloidea</taxon>
        <taxon>Pyralidae</taxon>
        <taxon>Galleriinae</taxon>
        <taxon>Galleria</taxon>
    </lineage>
</organism>
<reference evidence="2" key="1">
    <citation type="submission" date="2025-08" db="UniProtKB">
        <authorList>
            <consortium name="RefSeq"/>
        </authorList>
    </citation>
    <scope>IDENTIFICATION</scope>
    <source>
        <tissue evidence="2">Whole larvae</tissue>
    </source>
</reference>
<dbReference type="AlphaFoldDB" id="A0A6J1X0K5"/>
<dbReference type="GeneID" id="113518307"/>
<dbReference type="KEGG" id="gmw:113518307"/>
<accession>A0A6J1X0K5</accession>
<gene>
    <name evidence="2" type="primary">LOC113518307</name>
</gene>
<evidence type="ECO:0000313" key="2">
    <source>
        <dbReference type="RefSeq" id="XP_026758968.2"/>
    </source>
</evidence>